<feature type="transmembrane region" description="Helical" evidence="1">
    <location>
        <begin position="121"/>
        <end position="139"/>
    </location>
</feature>
<name>A0A2M7RGS6_9BACT</name>
<dbReference type="EMBL" id="PFMD01000077">
    <property type="protein sequence ID" value="PIY95556.1"/>
    <property type="molecule type" value="Genomic_DNA"/>
</dbReference>
<accession>A0A2M7RGS6</accession>
<gene>
    <name evidence="2" type="ORF">COY66_06390</name>
</gene>
<evidence type="ECO:0000256" key="1">
    <source>
        <dbReference type="SAM" id="Phobius"/>
    </source>
</evidence>
<sequence>MVIWKYLLVIWAAAWQEHITAFTLYSQGVPFQETVVLLMTGSTLGAIFLYFVPEEVSFVARLIKALVRFGKKSLYWLIRKKLPVATRPANNSFYQQLRSRLLGIQEILIRKLVRNNKYPQLAVFLFVCIPFPGFLKGGIIQARVLRLKRGFWVILAASFIRNFLIIKGVYQLGAAFFPISF</sequence>
<feature type="transmembrane region" description="Helical" evidence="1">
    <location>
        <begin position="151"/>
        <end position="170"/>
    </location>
</feature>
<protein>
    <submittedName>
        <fullName evidence="2">Uncharacterized protein</fullName>
    </submittedName>
</protein>
<reference evidence="2 3" key="1">
    <citation type="submission" date="2017-09" db="EMBL/GenBank/DDBJ databases">
        <title>Depth-based differentiation of microbial function through sediment-hosted aquifers and enrichment of novel symbionts in the deep terrestrial subsurface.</title>
        <authorList>
            <person name="Probst A.J."/>
            <person name="Ladd B."/>
            <person name="Jarett J.K."/>
            <person name="Geller-Mcgrath D.E."/>
            <person name="Sieber C.M."/>
            <person name="Emerson J.B."/>
            <person name="Anantharaman K."/>
            <person name="Thomas B.C."/>
            <person name="Malmstrom R."/>
            <person name="Stieglmeier M."/>
            <person name="Klingl A."/>
            <person name="Woyke T."/>
            <person name="Ryan C.M."/>
            <person name="Banfield J.F."/>
        </authorList>
    </citation>
    <scope>NUCLEOTIDE SEQUENCE [LARGE SCALE GENOMIC DNA]</scope>
    <source>
        <strain evidence="2">CG_4_10_14_0_8_um_filter_42_10</strain>
    </source>
</reference>
<proteinExistence type="predicted"/>
<keyword evidence="1" id="KW-0472">Membrane</keyword>
<keyword evidence="1" id="KW-0812">Transmembrane</keyword>
<evidence type="ECO:0000313" key="3">
    <source>
        <dbReference type="Proteomes" id="UP000230779"/>
    </source>
</evidence>
<dbReference type="Proteomes" id="UP000230779">
    <property type="component" value="Unassembled WGS sequence"/>
</dbReference>
<evidence type="ECO:0000313" key="2">
    <source>
        <dbReference type="EMBL" id="PIY95556.1"/>
    </source>
</evidence>
<comment type="caution">
    <text evidence="2">The sequence shown here is derived from an EMBL/GenBank/DDBJ whole genome shotgun (WGS) entry which is preliminary data.</text>
</comment>
<organism evidence="2 3">
    <name type="scientific">Candidatus Kerfeldbacteria bacterium CG_4_10_14_0_8_um_filter_42_10</name>
    <dbReference type="NCBI Taxonomy" id="2014248"/>
    <lineage>
        <taxon>Bacteria</taxon>
        <taxon>Candidatus Kerfeldiibacteriota</taxon>
    </lineage>
</organism>
<keyword evidence="1" id="KW-1133">Transmembrane helix</keyword>
<dbReference type="AlphaFoldDB" id="A0A2M7RGS6"/>